<feature type="chain" id="PRO_5027804043" description="RING-type E3 ubiquitin transferase" evidence="16">
    <location>
        <begin position="24"/>
        <end position="374"/>
    </location>
</feature>
<keyword evidence="12" id="KW-1133">Transmembrane helix</keyword>
<evidence type="ECO:0000256" key="8">
    <source>
        <dbReference type="ARBA" id="ARBA00022729"/>
    </source>
</evidence>
<evidence type="ECO:0000256" key="4">
    <source>
        <dbReference type="ARBA" id="ARBA00012483"/>
    </source>
</evidence>
<dbReference type="InterPro" id="IPR046948">
    <property type="entry name" value="ATL20-22-like"/>
</dbReference>
<comment type="pathway">
    <text evidence="3">Protein modification; protein ubiquitination.</text>
</comment>
<comment type="catalytic activity">
    <reaction evidence="1">
        <text>S-ubiquitinyl-[E2 ubiquitin-conjugating enzyme]-L-cysteine + [acceptor protein]-L-lysine = [E2 ubiquitin-conjugating enzyme]-L-cysteine + N(6)-ubiquitinyl-[acceptor protein]-L-lysine.</text>
        <dbReference type="EC" id="2.3.2.27"/>
    </reaction>
</comment>
<keyword evidence="9 15" id="KW-0863">Zinc-finger</keyword>
<keyword evidence="18" id="KW-1185">Reference proteome</keyword>
<evidence type="ECO:0000256" key="3">
    <source>
        <dbReference type="ARBA" id="ARBA00004906"/>
    </source>
</evidence>
<gene>
    <name evidence="19" type="primary">LOC111290103</name>
</gene>
<dbReference type="SMART" id="SM00184">
    <property type="entry name" value="RING"/>
    <property type="match status" value="1"/>
</dbReference>
<keyword evidence="8 16" id="KW-0732">Signal</keyword>
<comment type="subcellular location">
    <subcellularLocation>
        <location evidence="2">Membrane</location>
        <topology evidence="2">Single-pass membrane protein</topology>
    </subcellularLocation>
</comment>
<dbReference type="AlphaFoldDB" id="A0A6P5Y9U8"/>
<dbReference type="EC" id="2.3.2.27" evidence="4"/>
<keyword evidence="13" id="KW-0472">Membrane</keyword>
<feature type="signal peptide" evidence="16">
    <location>
        <begin position="1"/>
        <end position="23"/>
    </location>
</feature>
<evidence type="ECO:0000256" key="6">
    <source>
        <dbReference type="ARBA" id="ARBA00022692"/>
    </source>
</evidence>
<dbReference type="PROSITE" id="PS50089">
    <property type="entry name" value="ZF_RING_2"/>
    <property type="match status" value="1"/>
</dbReference>
<evidence type="ECO:0000256" key="15">
    <source>
        <dbReference type="PROSITE-ProRule" id="PRU00175"/>
    </source>
</evidence>
<keyword evidence="7" id="KW-0479">Metal-binding</keyword>
<reference evidence="19" key="1">
    <citation type="submission" date="2025-08" db="UniProtKB">
        <authorList>
            <consortium name="RefSeq"/>
        </authorList>
    </citation>
    <scope>IDENTIFICATION</scope>
    <source>
        <tissue evidence="19">Fruit stalk</tissue>
    </source>
</reference>
<evidence type="ECO:0000256" key="11">
    <source>
        <dbReference type="ARBA" id="ARBA00022833"/>
    </source>
</evidence>
<comment type="similarity">
    <text evidence="14">Belongs to the RING-type zinc finger family. ATL subfamily.</text>
</comment>
<evidence type="ECO:0000256" key="1">
    <source>
        <dbReference type="ARBA" id="ARBA00000900"/>
    </source>
</evidence>
<dbReference type="GO" id="GO:0008270">
    <property type="term" value="F:zinc ion binding"/>
    <property type="evidence" value="ECO:0007669"/>
    <property type="project" value="UniProtKB-KW"/>
</dbReference>
<dbReference type="GO" id="GO:0061630">
    <property type="term" value="F:ubiquitin protein ligase activity"/>
    <property type="evidence" value="ECO:0007669"/>
    <property type="project" value="UniProtKB-EC"/>
</dbReference>
<name>A0A6P5Y9U8_DURZI</name>
<evidence type="ECO:0000256" key="5">
    <source>
        <dbReference type="ARBA" id="ARBA00022679"/>
    </source>
</evidence>
<dbReference type="Proteomes" id="UP000515121">
    <property type="component" value="Unplaced"/>
</dbReference>
<dbReference type="Gene3D" id="3.30.40.10">
    <property type="entry name" value="Zinc/RING finger domain, C3HC4 (zinc finger)"/>
    <property type="match status" value="1"/>
</dbReference>
<dbReference type="InterPro" id="IPR001841">
    <property type="entry name" value="Znf_RING"/>
</dbReference>
<evidence type="ECO:0000256" key="16">
    <source>
        <dbReference type="SAM" id="SignalP"/>
    </source>
</evidence>
<dbReference type="GeneID" id="111290103"/>
<evidence type="ECO:0000256" key="9">
    <source>
        <dbReference type="ARBA" id="ARBA00022771"/>
    </source>
</evidence>
<sequence>MASIKLFFFSLFLLFFLGLLTNGEICRDVTCGDVLVDFPFRLTDQPDCCGNPNFNLSCRSRNQLQDQTIITFPFSGEFIVRIISYTPPNLLISDPCIPKRLLQGLDLSGTPYEPRYPESYLFFNCSSNVTMGYPAIRFSCLSNTNVSVWAIPTIIYIQSSSLGSCLEISKILVPLSTPDWPRHHMDDILLTWGEPDCQSSCNYCESHGSNCQLENSDGVDDGCSYHFKKKSRMFQIKPCYLDDMPFFFLKARICYDRRHQSNVEISSLAAEHQLADRTVNGLDGPRIEAYPITLFGESCRLPRPNDNICSICLSEYQAKETIKTIPDCNHYFHANCIDEWLKLNAACPVCRNTPDQESALITHSTFSTSLPTPP</sequence>
<dbReference type="KEGG" id="dzi:111290103"/>
<dbReference type="SUPFAM" id="SSF57850">
    <property type="entry name" value="RING/U-box"/>
    <property type="match status" value="1"/>
</dbReference>
<dbReference type="Pfam" id="PF13639">
    <property type="entry name" value="zf-RING_2"/>
    <property type="match status" value="1"/>
</dbReference>
<keyword evidence="6" id="KW-0812">Transmembrane</keyword>
<proteinExistence type="inferred from homology"/>
<dbReference type="RefSeq" id="XP_022737228.1">
    <property type="nucleotide sequence ID" value="XM_022881493.1"/>
</dbReference>
<evidence type="ECO:0000259" key="17">
    <source>
        <dbReference type="PROSITE" id="PS50089"/>
    </source>
</evidence>
<evidence type="ECO:0000256" key="2">
    <source>
        <dbReference type="ARBA" id="ARBA00004167"/>
    </source>
</evidence>
<dbReference type="InterPro" id="IPR013083">
    <property type="entry name" value="Znf_RING/FYVE/PHD"/>
</dbReference>
<dbReference type="Pfam" id="PF13947">
    <property type="entry name" value="GUB_WAK_bind"/>
    <property type="match status" value="1"/>
</dbReference>
<evidence type="ECO:0000256" key="14">
    <source>
        <dbReference type="ARBA" id="ARBA00024209"/>
    </source>
</evidence>
<keyword evidence="11" id="KW-0862">Zinc</keyword>
<keyword evidence="10" id="KW-0833">Ubl conjugation pathway</keyword>
<evidence type="ECO:0000256" key="10">
    <source>
        <dbReference type="ARBA" id="ARBA00022786"/>
    </source>
</evidence>
<dbReference type="PANTHER" id="PTHR46279:SF6">
    <property type="entry name" value="RING-TYPE E3 UBIQUITIN TRANSFERASE"/>
    <property type="match status" value="1"/>
</dbReference>
<accession>A0A6P5Y9U8</accession>
<evidence type="ECO:0000256" key="13">
    <source>
        <dbReference type="ARBA" id="ARBA00023136"/>
    </source>
</evidence>
<evidence type="ECO:0000313" key="18">
    <source>
        <dbReference type="Proteomes" id="UP000515121"/>
    </source>
</evidence>
<dbReference type="OrthoDB" id="8062037at2759"/>
<dbReference type="PANTHER" id="PTHR46279">
    <property type="entry name" value="RING/U-BOX SUPERFAMILY PROTEIN"/>
    <property type="match status" value="1"/>
</dbReference>
<dbReference type="GO" id="GO:0030247">
    <property type="term" value="F:polysaccharide binding"/>
    <property type="evidence" value="ECO:0007669"/>
    <property type="project" value="InterPro"/>
</dbReference>
<keyword evidence="5" id="KW-0808">Transferase</keyword>
<evidence type="ECO:0000256" key="7">
    <source>
        <dbReference type="ARBA" id="ARBA00022723"/>
    </source>
</evidence>
<evidence type="ECO:0000313" key="19">
    <source>
        <dbReference type="RefSeq" id="XP_022737228.1"/>
    </source>
</evidence>
<dbReference type="GO" id="GO:0016020">
    <property type="term" value="C:membrane"/>
    <property type="evidence" value="ECO:0007669"/>
    <property type="project" value="UniProtKB-SubCell"/>
</dbReference>
<evidence type="ECO:0000256" key="12">
    <source>
        <dbReference type="ARBA" id="ARBA00022989"/>
    </source>
</evidence>
<dbReference type="InterPro" id="IPR025287">
    <property type="entry name" value="WAK_GUB"/>
</dbReference>
<organism evidence="18 19">
    <name type="scientific">Durio zibethinus</name>
    <name type="common">Durian</name>
    <dbReference type="NCBI Taxonomy" id="66656"/>
    <lineage>
        <taxon>Eukaryota</taxon>
        <taxon>Viridiplantae</taxon>
        <taxon>Streptophyta</taxon>
        <taxon>Embryophyta</taxon>
        <taxon>Tracheophyta</taxon>
        <taxon>Spermatophyta</taxon>
        <taxon>Magnoliopsida</taxon>
        <taxon>eudicotyledons</taxon>
        <taxon>Gunneridae</taxon>
        <taxon>Pentapetalae</taxon>
        <taxon>rosids</taxon>
        <taxon>malvids</taxon>
        <taxon>Malvales</taxon>
        <taxon>Malvaceae</taxon>
        <taxon>Helicteroideae</taxon>
        <taxon>Durio</taxon>
    </lineage>
</organism>
<protein>
    <recommendedName>
        <fullName evidence="4">RING-type E3 ubiquitin transferase</fullName>
        <ecNumber evidence="4">2.3.2.27</ecNumber>
    </recommendedName>
</protein>
<feature type="domain" description="RING-type" evidence="17">
    <location>
        <begin position="309"/>
        <end position="351"/>
    </location>
</feature>